<evidence type="ECO:0000256" key="1">
    <source>
        <dbReference type="SAM" id="MobiDB-lite"/>
    </source>
</evidence>
<accession>Q6NF26</accession>
<keyword evidence="4" id="KW-1185">Reference proteome</keyword>
<dbReference type="AlphaFoldDB" id="Q6NF26"/>
<evidence type="ECO:0000256" key="2">
    <source>
        <dbReference type="SAM" id="Phobius"/>
    </source>
</evidence>
<dbReference type="Proteomes" id="UP000002198">
    <property type="component" value="Chromosome"/>
</dbReference>
<dbReference type="STRING" id="257309.DIP2075"/>
<reference evidence="3 4" key="1">
    <citation type="journal article" date="2003" name="Nucleic Acids Res.">
        <title>The complete genome sequence and analysis of Corynebacterium diphtheriae NCTC13129.</title>
        <authorList>
            <person name="Cerdeno-Tarraga A.M."/>
            <person name="Efstratiou A."/>
            <person name="Dover L.G."/>
            <person name="Holden M.T.G."/>
            <person name="Pallen M."/>
            <person name="Bentley S.D."/>
            <person name="Besra G.S."/>
            <person name="Churcher C."/>
            <person name="James K.D."/>
            <person name="De Zoysa A."/>
            <person name="Chillingworth T."/>
            <person name="Cronin A."/>
            <person name="Dowd L."/>
            <person name="Feltwell T."/>
            <person name="Hamlin N."/>
            <person name="Holroyd S."/>
            <person name="Jagels K."/>
            <person name="Moule S."/>
            <person name="Quail M.A."/>
            <person name="Rabbinowitsch E."/>
            <person name="Rutherford K."/>
            <person name="Thomson N.R."/>
            <person name="Unwin L."/>
            <person name="Whitehead S."/>
            <person name="Barrell B.G.Parkhill.J."/>
        </authorList>
    </citation>
    <scope>NUCLEOTIDE SEQUENCE [LARGE SCALE GENOMIC DNA]</scope>
    <source>
        <strain evidence="4">ATCC 700971 / NCTC 13129 / Biotype gravis</strain>
    </source>
</reference>
<name>Q6NF26_CORDI</name>
<keyword evidence="2" id="KW-0812">Transmembrane</keyword>
<feature type="transmembrane region" description="Helical" evidence="2">
    <location>
        <begin position="88"/>
        <end position="109"/>
    </location>
</feature>
<dbReference type="EMBL" id="BX248360">
    <property type="protein sequence ID" value="CAE50601.1"/>
    <property type="molecule type" value="Genomic_DNA"/>
</dbReference>
<proteinExistence type="predicted"/>
<organism evidence="3 4">
    <name type="scientific">Corynebacterium diphtheriae (strain ATCC 700971 / NCTC 13129 / Biotype gravis)</name>
    <dbReference type="NCBI Taxonomy" id="257309"/>
    <lineage>
        <taxon>Bacteria</taxon>
        <taxon>Bacillati</taxon>
        <taxon>Actinomycetota</taxon>
        <taxon>Actinomycetes</taxon>
        <taxon>Mycobacteriales</taxon>
        <taxon>Corynebacteriaceae</taxon>
        <taxon>Corynebacterium</taxon>
    </lineage>
</organism>
<sequence length="114" mass="11906">MDAVHGPTQHAAGMTVSYDAQIQPAFTGREHSRRDPLQPHQTHSFGYGLAVQSDPVAASKLRSNPWGAVDALGIVEDLPDLVVNLCHVGLTLVVAGCLLVLGMGPLVVAGPGDF</sequence>
<keyword evidence="2" id="KW-1133">Transmembrane helix</keyword>
<feature type="compositionally biased region" description="Basic and acidic residues" evidence="1">
    <location>
        <begin position="28"/>
        <end position="37"/>
    </location>
</feature>
<evidence type="ECO:0000313" key="4">
    <source>
        <dbReference type="Proteomes" id="UP000002198"/>
    </source>
</evidence>
<evidence type="ECO:0000313" key="3">
    <source>
        <dbReference type="EMBL" id="CAE50601.1"/>
    </source>
</evidence>
<gene>
    <name evidence="3" type="ordered locus">DIP2075</name>
</gene>
<dbReference type="KEGG" id="cdi:DIP2075"/>
<protein>
    <submittedName>
        <fullName evidence="3">Membrane protein</fullName>
    </submittedName>
</protein>
<feature type="region of interest" description="Disordered" evidence="1">
    <location>
        <begin position="25"/>
        <end position="44"/>
    </location>
</feature>
<keyword evidence="2" id="KW-0472">Membrane</keyword>
<dbReference type="HOGENOM" id="CLU_2116886_0_0_11"/>